<keyword evidence="2" id="KW-1185">Reference proteome</keyword>
<sequence>MERAQQLLRSLSKDARIIEIGPSFNPLAPKRDGWNTIVVDHASREELLEKYHDQTIDRIEAVDIVWTGGSLADAVPSDQHGTFDAFIASHVIEHTTDIVTFLRAAETLLKPDGVVILAVPDKRKCFDFYRPLSATADAVTAFLERRDRHTLRTHIDYALNMALKPGGVGAWAASDIQVAEPANPVTDAPQWHAAVTRPDYTDAHAWVFVPSSFSLMILELSLLGYLDLQVEELQEQHATEFFAWLRKGALRLAPDDARRERTALMQRVIVELAEQARQMPDGPLSESAGLLRDQLLKAEYRAQALRKVLSSVQASLGRFGLDRRRFRQQIALAGQDVPANALAPIQHHILLKEATKILNRRKTPDDGMTTVEDEPALAENAVLVVPLGAAQFRDPLLAAELLRERQRSLAVQVVLEAVRKSLRSRSWDKKRFKALIAKAAQETPTVGPEAVRHAVLAEESRKVLGVPRG</sequence>
<dbReference type="RefSeq" id="WP_092044696.1">
    <property type="nucleotide sequence ID" value="NZ_FOTK01000032.1"/>
</dbReference>
<evidence type="ECO:0000313" key="1">
    <source>
        <dbReference type="EMBL" id="SFM45371.1"/>
    </source>
</evidence>
<dbReference type="AlphaFoldDB" id="A0A1I4QZF1"/>
<dbReference type="OrthoDB" id="210346at2"/>
<evidence type="ECO:0000313" key="2">
    <source>
        <dbReference type="Proteomes" id="UP000199048"/>
    </source>
</evidence>
<keyword evidence="1" id="KW-0808">Transferase</keyword>
<organism evidence="1 2">
    <name type="scientific">Methylobacterium pseudosasicola</name>
    <dbReference type="NCBI Taxonomy" id="582667"/>
    <lineage>
        <taxon>Bacteria</taxon>
        <taxon>Pseudomonadati</taxon>
        <taxon>Pseudomonadota</taxon>
        <taxon>Alphaproteobacteria</taxon>
        <taxon>Hyphomicrobiales</taxon>
        <taxon>Methylobacteriaceae</taxon>
        <taxon>Methylobacterium</taxon>
    </lineage>
</organism>
<accession>A0A1I4QZF1</accession>
<dbReference type="SUPFAM" id="SSF53335">
    <property type="entry name" value="S-adenosyl-L-methionine-dependent methyltransferases"/>
    <property type="match status" value="1"/>
</dbReference>
<dbReference type="Pfam" id="PF13489">
    <property type="entry name" value="Methyltransf_23"/>
    <property type="match status" value="1"/>
</dbReference>
<dbReference type="Gene3D" id="3.40.50.150">
    <property type="entry name" value="Vaccinia Virus protein VP39"/>
    <property type="match status" value="1"/>
</dbReference>
<dbReference type="Proteomes" id="UP000199048">
    <property type="component" value="Unassembled WGS sequence"/>
</dbReference>
<dbReference type="InterPro" id="IPR029063">
    <property type="entry name" value="SAM-dependent_MTases_sf"/>
</dbReference>
<reference evidence="2" key="1">
    <citation type="submission" date="2016-10" db="EMBL/GenBank/DDBJ databases">
        <authorList>
            <person name="Varghese N."/>
            <person name="Submissions S."/>
        </authorList>
    </citation>
    <scope>NUCLEOTIDE SEQUENCE [LARGE SCALE GENOMIC DNA]</scope>
    <source>
        <strain evidence="2">BL36</strain>
    </source>
</reference>
<dbReference type="STRING" id="582667.SAMN05192568_103223"/>
<dbReference type="GO" id="GO:0008168">
    <property type="term" value="F:methyltransferase activity"/>
    <property type="evidence" value="ECO:0007669"/>
    <property type="project" value="UniProtKB-KW"/>
</dbReference>
<keyword evidence="1" id="KW-0489">Methyltransferase</keyword>
<dbReference type="GO" id="GO:0032259">
    <property type="term" value="P:methylation"/>
    <property type="evidence" value="ECO:0007669"/>
    <property type="project" value="UniProtKB-KW"/>
</dbReference>
<proteinExistence type="predicted"/>
<dbReference type="EMBL" id="FOTK01000032">
    <property type="protein sequence ID" value="SFM45371.1"/>
    <property type="molecule type" value="Genomic_DNA"/>
</dbReference>
<name>A0A1I4QZF1_9HYPH</name>
<protein>
    <submittedName>
        <fullName evidence="1">Methyltransferase domain-containing protein</fullName>
    </submittedName>
</protein>
<gene>
    <name evidence="1" type="ORF">SAMN05192568_103223</name>
</gene>